<gene>
    <name evidence="2" type="ORF">EV192_10363</name>
</gene>
<comment type="caution">
    <text evidence="2">The sequence shown here is derived from an EMBL/GenBank/DDBJ whole genome shotgun (WGS) entry which is preliminary data.</text>
</comment>
<dbReference type="SUPFAM" id="SSF51703">
    <property type="entry name" value="Cobalamin (vitamin B12)-dependent enzymes"/>
    <property type="match status" value="1"/>
</dbReference>
<dbReference type="AlphaFoldDB" id="A0A4R2JT92"/>
<keyword evidence="3" id="KW-1185">Reference proteome</keyword>
<protein>
    <submittedName>
        <fullName evidence="2">Beta-lysine 5,6-aminomutase alpha subunit</fullName>
    </submittedName>
</protein>
<proteinExistence type="predicted"/>
<accession>A0A4R2JT92</accession>
<evidence type="ECO:0000313" key="2">
    <source>
        <dbReference type="EMBL" id="TCO60488.1"/>
    </source>
</evidence>
<dbReference type="OrthoDB" id="9759220at2"/>
<dbReference type="InterPro" id="IPR016176">
    <property type="entry name" value="Cbl-dep_enz_cat"/>
</dbReference>
<dbReference type="Proteomes" id="UP000295680">
    <property type="component" value="Unassembled WGS sequence"/>
</dbReference>
<dbReference type="Gene3D" id="3.20.20.440">
    <property type="entry name" value="D-Lysine 5,6-aminomutase alpha subunit"/>
    <property type="match status" value="1"/>
</dbReference>
<feature type="domain" description="D-Lysine 5,6-aminomutase alpha subunit" evidence="1">
    <location>
        <begin position="5"/>
        <end position="515"/>
    </location>
</feature>
<dbReference type="GO" id="GO:0003824">
    <property type="term" value="F:catalytic activity"/>
    <property type="evidence" value="ECO:0007669"/>
    <property type="project" value="InterPro"/>
</dbReference>
<evidence type="ECO:0000313" key="3">
    <source>
        <dbReference type="Proteomes" id="UP000295680"/>
    </source>
</evidence>
<dbReference type="InterPro" id="IPR015130">
    <property type="entry name" value="Lys-AminoMut_A"/>
</dbReference>
<dbReference type="InterPro" id="IPR037086">
    <property type="entry name" value="Lys-AminoMut_asu_sf"/>
</dbReference>
<dbReference type="Pfam" id="PF09043">
    <property type="entry name" value="Lys-AminoMut_A"/>
    <property type="match status" value="1"/>
</dbReference>
<dbReference type="EMBL" id="SLWS01000003">
    <property type="protein sequence ID" value="TCO60488.1"/>
    <property type="molecule type" value="Genomic_DNA"/>
</dbReference>
<reference evidence="2 3" key="1">
    <citation type="submission" date="2019-03" db="EMBL/GenBank/DDBJ databases">
        <title>Genomic Encyclopedia of Type Strains, Phase IV (KMG-IV): sequencing the most valuable type-strain genomes for metagenomic binning, comparative biology and taxonomic classification.</title>
        <authorList>
            <person name="Goeker M."/>
        </authorList>
    </citation>
    <scope>NUCLEOTIDE SEQUENCE [LARGE SCALE GENOMIC DNA]</scope>
    <source>
        <strain evidence="2 3">DSM 45934</strain>
    </source>
</reference>
<dbReference type="GO" id="GO:0031419">
    <property type="term" value="F:cobalamin binding"/>
    <property type="evidence" value="ECO:0007669"/>
    <property type="project" value="InterPro"/>
</dbReference>
<sequence>MGGLLDLDPGVVAKARHLATQAGAPVVALARAHTTVAVERATLRLAGITGADTAHRAGDVPWVNRVIDTVREHCGLEHGVVLPAFHALKEGDFASLTELAEATAAGQVQYRVPTGRAATSAAKAAKTAVAKGIRTIDRNRAQRDKLIAKLGDPPQRPWIYLIVATGDIDEDVVQAGNAARAGADIIAVIRSTGQSLLDYVPEGATHHGFAGTYATQENFRIMRAALDDVSKEVGRYVRLTNYASGLCMPEIAVLGGLQRLDMMLNDSMYGILFRDINPIRTFVDQRFSRQVHARAGIIINTGEDNYLTTADAVDAAHTVTVSQLLNEHFAHEAGLPDSLLGLGHAFEINPDLPDSFRLELAHALLARELFPDAPLKWMPPTKHMTGDVFHGHLLDGFFNLAGVLTGQSILLVGMMTEAVVTPFLADRDLALANVRYVLNAAGSLREDFRPAPDGFIVKRAHQVLGEAVDLLERIVDDGLLTAIADGTFGLMKRPPDGGKGADGVIEKADGYVNPAQLKLEAG</sequence>
<dbReference type="RefSeq" id="WP_132115507.1">
    <property type="nucleotide sequence ID" value="NZ_SLWS01000003.1"/>
</dbReference>
<evidence type="ECO:0000259" key="1">
    <source>
        <dbReference type="Pfam" id="PF09043"/>
    </source>
</evidence>
<organism evidence="2 3">
    <name type="scientific">Actinocrispum wychmicini</name>
    <dbReference type="NCBI Taxonomy" id="1213861"/>
    <lineage>
        <taxon>Bacteria</taxon>
        <taxon>Bacillati</taxon>
        <taxon>Actinomycetota</taxon>
        <taxon>Actinomycetes</taxon>
        <taxon>Pseudonocardiales</taxon>
        <taxon>Pseudonocardiaceae</taxon>
        <taxon>Actinocrispum</taxon>
    </lineage>
</organism>
<name>A0A4R2JT92_9PSEU</name>